<evidence type="ECO:0000256" key="1">
    <source>
        <dbReference type="SAM" id="SignalP"/>
    </source>
</evidence>
<dbReference type="Gene3D" id="3.40.50.10610">
    <property type="entry name" value="ABC-type transport auxiliary lipoprotein component"/>
    <property type="match status" value="1"/>
</dbReference>
<feature type="chain" id="PRO_5016408085" evidence="1">
    <location>
        <begin position="21"/>
        <end position="276"/>
    </location>
</feature>
<proteinExistence type="predicted"/>
<evidence type="ECO:0000313" key="2">
    <source>
        <dbReference type="EMBL" id="RAJ83176.1"/>
    </source>
</evidence>
<organism evidence="2 3">
    <name type="scientific">Chitinophaga dinghuensis</name>
    <dbReference type="NCBI Taxonomy" id="1539050"/>
    <lineage>
        <taxon>Bacteria</taxon>
        <taxon>Pseudomonadati</taxon>
        <taxon>Bacteroidota</taxon>
        <taxon>Chitinophagia</taxon>
        <taxon>Chitinophagales</taxon>
        <taxon>Chitinophagaceae</taxon>
        <taxon>Chitinophaga</taxon>
    </lineage>
</organism>
<protein>
    <submittedName>
        <fullName evidence="2">Curli production assembly/transport component CsgG</fullName>
    </submittedName>
</protein>
<dbReference type="Proteomes" id="UP000249819">
    <property type="component" value="Unassembled WGS sequence"/>
</dbReference>
<dbReference type="AlphaFoldDB" id="A0A327W493"/>
<gene>
    <name evidence="2" type="ORF">CLV59_103136</name>
</gene>
<dbReference type="OrthoDB" id="1421388at2"/>
<reference evidence="2 3" key="1">
    <citation type="submission" date="2018-06" db="EMBL/GenBank/DDBJ databases">
        <title>Genomic Encyclopedia of Archaeal and Bacterial Type Strains, Phase II (KMG-II): from individual species to whole genera.</title>
        <authorList>
            <person name="Goeker M."/>
        </authorList>
    </citation>
    <scope>NUCLEOTIDE SEQUENCE [LARGE SCALE GENOMIC DNA]</scope>
    <source>
        <strain evidence="2 3">DSM 29821</strain>
    </source>
</reference>
<keyword evidence="1" id="KW-0732">Signal</keyword>
<keyword evidence="3" id="KW-1185">Reference proteome</keyword>
<feature type="signal peptide" evidence="1">
    <location>
        <begin position="1"/>
        <end position="20"/>
    </location>
</feature>
<dbReference type="EMBL" id="QLMA01000003">
    <property type="protein sequence ID" value="RAJ83176.1"/>
    <property type="molecule type" value="Genomic_DNA"/>
</dbReference>
<comment type="caution">
    <text evidence="2">The sequence shown here is derived from an EMBL/GenBank/DDBJ whole genome shotgun (WGS) entry which is preliminary data.</text>
</comment>
<dbReference type="RefSeq" id="WP_111591839.1">
    <property type="nucleotide sequence ID" value="NZ_QLMA01000003.1"/>
</dbReference>
<evidence type="ECO:0000313" key="3">
    <source>
        <dbReference type="Proteomes" id="UP000249819"/>
    </source>
</evidence>
<sequence>MKKNIILSAIALVMTSSVFAQTKPLIGITFKGKDSTTYQASIQNTVEDAFLRSKRFDLVERGEMEKVKAVGSESGAITEMKENNAQYLLLGNIVSVIEDQKQSKVPVLGTTVTPQAEIIFNVKIMDVNTGELVASSNFDNIGKGKNAFNDALMGIRTRLDKFIRDNFKLTATIASIEEKNTYGDASKVLLTAGKAVEVKEGDEFKVYENVEVNVDGRKINRKRTIGKIVISRVEDEHFSVCTVVEGAGEITKLTNNGATLRCELTGEAPKKLFFQK</sequence>
<accession>A0A327W493</accession>
<name>A0A327W493_9BACT</name>